<proteinExistence type="predicted"/>
<reference evidence="1 2" key="1">
    <citation type="submission" date="2018-10" db="EMBL/GenBank/DDBJ databases">
        <title>Genomic Encyclopedia of Archaeal and Bacterial Type Strains, Phase II (KMG-II): from individual species to whole genera.</title>
        <authorList>
            <person name="Goeker M."/>
        </authorList>
    </citation>
    <scope>NUCLEOTIDE SEQUENCE [LARGE SCALE GENOMIC DNA]</scope>
    <source>
        <strain evidence="1 2">DSM 14219</strain>
    </source>
</reference>
<dbReference type="PANTHER" id="PTHR38471:SF2">
    <property type="entry name" value="FOUR HELIX BUNDLE PROTEIN"/>
    <property type="match status" value="1"/>
</dbReference>
<dbReference type="Gene3D" id="1.20.1440.60">
    <property type="entry name" value="23S rRNA-intervening sequence"/>
    <property type="match status" value="1"/>
</dbReference>
<dbReference type="SUPFAM" id="SSF158446">
    <property type="entry name" value="IVS-encoded protein-like"/>
    <property type="match status" value="1"/>
</dbReference>
<keyword evidence="2" id="KW-1185">Reference proteome</keyword>
<dbReference type="PIRSF" id="PIRSF035652">
    <property type="entry name" value="CHP02436"/>
    <property type="match status" value="1"/>
</dbReference>
<dbReference type="Pfam" id="PF05635">
    <property type="entry name" value="23S_rRNA_IVP"/>
    <property type="match status" value="1"/>
</dbReference>
<dbReference type="NCBIfam" id="TIGR02436">
    <property type="entry name" value="four helix bundle protein"/>
    <property type="match status" value="1"/>
</dbReference>
<evidence type="ECO:0000313" key="1">
    <source>
        <dbReference type="EMBL" id="RKT02123.1"/>
    </source>
</evidence>
<dbReference type="AlphaFoldDB" id="A0A495SPE2"/>
<comment type="caution">
    <text evidence="1">The sequence shown here is derived from an EMBL/GenBank/DDBJ whole genome shotgun (WGS) entry which is preliminary data.</text>
</comment>
<dbReference type="EMBL" id="RBXB01000001">
    <property type="protein sequence ID" value="RKT02123.1"/>
    <property type="molecule type" value="Genomic_DNA"/>
</dbReference>
<organism evidence="1 2">
    <name type="scientific">Chryseobacterium defluvii</name>
    <dbReference type="NCBI Taxonomy" id="160396"/>
    <lineage>
        <taxon>Bacteria</taxon>
        <taxon>Pseudomonadati</taxon>
        <taxon>Bacteroidota</taxon>
        <taxon>Flavobacteriia</taxon>
        <taxon>Flavobacteriales</taxon>
        <taxon>Weeksellaceae</taxon>
        <taxon>Chryseobacterium group</taxon>
        <taxon>Chryseobacterium</taxon>
    </lineage>
</organism>
<evidence type="ECO:0000313" key="2">
    <source>
        <dbReference type="Proteomes" id="UP000272428"/>
    </source>
</evidence>
<accession>A0A495SPE2</accession>
<gene>
    <name evidence="1" type="ORF">BCF58_1357</name>
</gene>
<name>A0A495SPE2_9FLAO</name>
<dbReference type="InterPro" id="IPR012657">
    <property type="entry name" value="23S_rRNA-intervening_sequence"/>
</dbReference>
<protein>
    <submittedName>
        <fullName evidence="1">Four helix bundle protein</fullName>
    </submittedName>
</protein>
<dbReference type="PANTHER" id="PTHR38471">
    <property type="entry name" value="FOUR HELIX BUNDLE PROTEIN"/>
    <property type="match status" value="1"/>
</dbReference>
<dbReference type="InterPro" id="IPR036583">
    <property type="entry name" value="23S_rRNA_IVS_sf"/>
</dbReference>
<sequence>MSESIVGKKSFEFAVDIVNFYKKITTEKREFVLSKQLLRSGTSVGANIREALNAQSKMDFIHKLSISQKECDETVYWLELLFATDYISKEEFENLKNKALEILKMIRSIIITTKSKNS</sequence>
<dbReference type="Proteomes" id="UP000272428">
    <property type="component" value="Unassembled WGS sequence"/>
</dbReference>